<evidence type="ECO:0000256" key="1">
    <source>
        <dbReference type="ARBA" id="ARBA00005854"/>
    </source>
</evidence>
<dbReference type="PANTHER" id="PTHR42789:SF1">
    <property type="entry name" value="D-ISOMER SPECIFIC 2-HYDROXYACID DEHYDROGENASE FAMILY PROTEIN (AFU_ORTHOLOGUE AFUA_6G10090)"/>
    <property type="match status" value="1"/>
</dbReference>
<dbReference type="OrthoDB" id="9793626at2"/>
<keyword evidence="2" id="KW-0560">Oxidoreductase</keyword>
<comment type="pathway">
    <text evidence="4">Amino-acid biosynthesis.</text>
</comment>
<gene>
    <name evidence="7" type="ORF">VT50_0200825</name>
</gene>
<dbReference type="InterPro" id="IPR006139">
    <property type="entry name" value="D-isomer_2_OHA_DH_cat_dom"/>
</dbReference>
<dbReference type="Pfam" id="PF02826">
    <property type="entry name" value="2-Hacid_dh_C"/>
    <property type="match status" value="1"/>
</dbReference>
<sequence>MTGPVPGGEAGARGAAAAARRPVVLIAEELSPTAVAALGPDVEVRDRSGAGRDALLRELADADAVLVRGATRIDAEALAAAPRLEVIATAGAGVGAVDVSAATAAGVMVVNAPTAHAVSAAELAVGLLLAVARGIPRADASPPVGHPPGARPAGMELADKVLGLVGLGPVGSAVARRMRAFAMEVIAYDPAAAAGHAEAEGVTLVTLDELLVRADLVSVHLPGTAVHRGLLGFEALHRVRPGVRLVDVTGGGTVDQTELYAALKEGRVAAAGIEAPADSPLAELETVVVTSELAGHTPEAEERAGVSAATSVRRVLGGEVVPEAVNVRAGEVPRALLPWLPLTERLAALVTAAAGGLPTRLEIVAGGGLARHEAAAPVLAALELAALKGTLTGAGPTRLSYVNAPALAEERGVTAVATAAPEPGGGSSVAVRTALPGGEDVSVTGDLMEPGGTVRLVEICGRPLDFPLVGETLFLRCRDAAGALGRLGAALGRGGVRITSMRLARTAPGGGAIVVLGVDRPVSPDLLAEAADAVGATHWWTLNGGG</sequence>
<dbReference type="GO" id="GO:0051287">
    <property type="term" value="F:NAD binding"/>
    <property type="evidence" value="ECO:0007669"/>
    <property type="project" value="InterPro"/>
</dbReference>
<evidence type="ECO:0000259" key="5">
    <source>
        <dbReference type="Pfam" id="PF00389"/>
    </source>
</evidence>
<evidence type="ECO:0008006" key="9">
    <source>
        <dbReference type="Google" id="ProtNLM"/>
    </source>
</evidence>
<dbReference type="InterPro" id="IPR006140">
    <property type="entry name" value="D-isomer_DH_NAD-bd"/>
</dbReference>
<reference evidence="7" key="1">
    <citation type="submission" date="2016-12" db="EMBL/GenBank/DDBJ databases">
        <title>Genome sequence of Streptomyces antioxidans MUSC 164.</title>
        <authorList>
            <person name="Lee L.-H."/>
            <person name="Ser H.-L."/>
        </authorList>
    </citation>
    <scope>NUCLEOTIDE SEQUENCE [LARGE SCALE GENOMIC DNA]</scope>
    <source>
        <strain evidence="7">MUSC 164</strain>
    </source>
</reference>
<keyword evidence="8" id="KW-1185">Reference proteome</keyword>
<dbReference type="SUPFAM" id="SSF55021">
    <property type="entry name" value="ACT-like"/>
    <property type="match status" value="1"/>
</dbReference>
<dbReference type="Proteomes" id="UP000033615">
    <property type="component" value="Unassembled WGS sequence"/>
</dbReference>
<dbReference type="SUPFAM" id="SSF143548">
    <property type="entry name" value="Serine metabolism enzymes domain"/>
    <property type="match status" value="1"/>
</dbReference>
<dbReference type="AlphaFoldDB" id="A0A1V4DD13"/>
<protein>
    <recommendedName>
        <fullName evidence="9">Phosphoglycerate dehydrogenase</fullName>
    </recommendedName>
</protein>
<evidence type="ECO:0000313" key="7">
    <source>
        <dbReference type="EMBL" id="OPF84609.1"/>
    </source>
</evidence>
<feature type="domain" description="D-isomer specific 2-hydroxyacid dehydrogenase catalytic" evidence="5">
    <location>
        <begin position="24"/>
        <end position="326"/>
    </location>
</feature>
<evidence type="ECO:0000256" key="3">
    <source>
        <dbReference type="ARBA" id="ARBA00023027"/>
    </source>
</evidence>
<dbReference type="Gene3D" id="3.40.50.720">
    <property type="entry name" value="NAD(P)-binding Rossmann-like Domain"/>
    <property type="match status" value="2"/>
</dbReference>
<dbReference type="GO" id="GO:0016616">
    <property type="term" value="F:oxidoreductase activity, acting on the CH-OH group of donors, NAD or NADP as acceptor"/>
    <property type="evidence" value="ECO:0007669"/>
    <property type="project" value="InterPro"/>
</dbReference>
<name>A0A1V4DD13_9ACTN</name>
<organism evidence="7 8">
    <name type="scientific">Streptomyces antioxidans</name>
    <dbReference type="NCBI Taxonomy" id="1507734"/>
    <lineage>
        <taxon>Bacteria</taxon>
        <taxon>Bacillati</taxon>
        <taxon>Actinomycetota</taxon>
        <taxon>Actinomycetes</taxon>
        <taxon>Kitasatosporales</taxon>
        <taxon>Streptomycetaceae</taxon>
        <taxon>Streptomyces</taxon>
    </lineage>
</organism>
<dbReference type="InterPro" id="IPR036291">
    <property type="entry name" value="NAD(P)-bd_dom_sf"/>
</dbReference>
<proteinExistence type="inferred from homology"/>
<evidence type="ECO:0000259" key="6">
    <source>
        <dbReference type="Pfam" id="PF02826"/>
    </source>
</evidence>
<dbReference type="SUPFAM" id="SSF52283">
    <property type="entry name" value="Formate/glycerate dehydrogenase catalytic domain-like"/>
    <property type="match status" value="1"/>
</dbReference>
<dbReference type="Pfam" id="PF00389">
    <property type="entry name" value="2-Hacid_dh"/>
    <property type="match status" value="1"/>
</dbReference>
<dbReference type="InterPro" id="IPR050857">
    <property type="entry name" value="D-2-hydroxyacid_DH"/>
</dbReference>
<comment type="similarity">
    <text evidence="1">Belongs to the D-isomer specific 2-hydroxyacid dehydrogenase family.</text>
</comment>
<keyword evidence="3" id="KW-0520">NAD</keyword>
<comment type="caution">
    <text evidence="7">The sequence shown here is derived from an EMBL/GenBank/DDBJ whole genome shotgun (WGS) entry which is preliminary data.</text>
</comment>
<dbReference type="Gene3D" id="3.30.70.260">
    <property type="match status" value="1"/>
</dbReference>
<evidence type="ECO:0000256" key="4">
    <source>
        <dbReference type="ARBA" id="ARBA00029440"/>
    </source>
</evidence>
<dbReference type="SUPFAM" id="SSF51735">
    <property type="entry name" value="NAD(P)-binding Rossmann-fold domains"/>
    <property type="match status" value="1"/>
</dbReference>
<dbReference type="Gene3D" id="3.30.1330.90">
    <property type="entry name" value="D-3-phosphoglycerate dehydrogenase, domain 3"/>
    <property type="match status" value="1"/>
</dbReference>
<dbReference type="PANTHER" id="PTHR42789">
    <property type="entry name" value="D-ISOMER SPECIFIC 2-HYDROXYACID DEHYDROGENASE FAMILY PROTEIN (AFU_ORTHOLOGUE AFUA_6G10090)"/>
    <property type="match status" value="1"/>
</dbReference>
<dbReference type="EMBL" id="LAKD02000001">
    <property type="protein sequence ID" value="OPF84609.1"/>
    <property type="molecule type" value="Genomic_DNA"/>
</dbReference>
<evidence type="ECO:0000256" key="2">
    <source>
        <dbReference type="ARBA" id="ARBA00023002"/>
    </source>
</evidence>
<feature type="domain" description="D-isomer specific 2-hydroxyacid dehydrogenase NAD-binding" evidence="6">
    <location>
        <begin position="125"/>
        <end position="291"/>
    </location>
</feature>
<dbReference type="InterPro" id="IPR045865">
    <property type="entry name" value="ACT-like_dom_sf"/>
</dbReference>
<accession>A0A1V4DD13</accession>
<evidence type="ECO:0000313" key="8">
    <source>
        <dbReference type="Proteomes" id="UP000033615"/>
    </source>
</evidence>
<dbReference type="InterPro" id="IPR029009">
    <property type="entry name" value="ASB_dom_sf"/>
</dbReference>